<dbReference type="Proteomes" id="UP000248863">
    <property type="component" value="Unassembled WGS sequence"/>
</dbReference>
<evidence type="ECO:0008006" key="5">
    <source>
        <dbReference type="Google" id="ProtNLM"/>
    </source>
</evidence>
<proteinExistence type="predicted"/>
<name>A0A327KW12_9BRAD</name>
<gene>
    <name evidence="3" type="ORF">CH338_00705</name>
</gene>
<feature type="region of interest" description="Disordered" evidence="1">
    <location>
        <begin position="51"/>
        <end position="87"/>
    </location>
</feature>
<organism evidence="3 4">
    <name type="scientific">Rhodoplanes elegans</name>
    <dbReference type="NCBI Taxonomy" id="29408"/>
    <lineage>
        <taxon>Bacteria</taxon>
        <taxon>Pseudomonadati</taxon>
        <taxon>Pseudomonadota</taxon>
        <taxon>Alphaproteobacteria</taxon>
        <taxon>Hyphomicrobiales</taxon>
        <taxon>Nitrobacteraceae</taxon>
        <taxon>Rhodoplanes</taxon>
    </lineage>
</organism>
<dbReference type="RefSeq" id="WP_111355118.1">
    <property type="nucleotide sequence ID" value="NZ_NHSK01000106.1"/>
</dbReference>
<evidence type="ECO:0000256" key="2">
    <source>
        <dbReference type="SAM" id="SignalP"/>
    </source>
</evidence>
<evidence type="ECO:0000313" key="4">
    <source>
        <dbReference type="Proteomes" id="UP000248863"/>
    </source>
</evidence>
<dbReference type="EMBL" id="NPEU01000003">
    <property type="protein sequence ID" value="RAI42184.1"/>
    <property type="molecule type" value="Genomic_DNA"/>
</dbReference>
<evidence type="ECO:0000256" key="1">
    <source>
        <dbReference type="SAM" id="MobiDB-lite"/>
    </source>
</evidence>
<accession>A0A327KW12</accession>
<feature type="compositionally biased region" description="Basic and acidic residues" evidence="1">
    <location>
        <begin position="77"/>
        <end position="87"/>
    </location>
</feature>
<keyword evidence="2" id="KW-0732">Signal</keyword>
<evidence type="ECO:0000313" key="3">
    <source>
        <dbReference type="EMBL" id="RAI42184.1"/>
    </source>
</evidence>
<reference evidence="3 4" key="1">
    <citation type="submission" date="2017-07" db="EMBL/GenBank/DDBJ databases">
        <title>Draft Genome Sequences of Select Purple Nonsulfur Bacteria.</title>
        <authorList>
            <person name="Lasarre B."/>
            <person name="Mckinlay J.B."/>
        </authorList>
    </citation>
    <scope>NUCLEOTIDE SEQUENCE [LARGE SCALE GENOMIC DNA]</scope>
    <source>
        <strain evidence="3 4">DSM 11907</strain>
    </source>
</reference>
<feature type="chain" id="PRO_5016298539" description="Hydroxyquinol 1,2-dioxygenase" evidence="2">
    <location>
        <begin position="29"/>
        <end position="87"/>
    </location>
</feature>
<dbReference type="AlphaFoldDB" id="A0A327KW12"/>
<comment type="caution">
    <text evidence="3">The sequence shown here is derived from an EMBL/GenBank/DDBJ whole genome shotgun (WGS) entry which is preliminary data.</text>
</comment>
<keyword evidence="4" id="KW-1185">Reference proteome</keyword>
<sequence>MKTTMTIAFALVSLVAVGAGAIAQPAHHGNGDRIRHEAGPMFRAYAPAAGDPRQAYASEPSYRQDAPAFGRSSSQERWFDQAKGHID</sequence>
<protein>
    <recommendedName>
        <fullName evidence="5">Hydroxyquinol 1,2-dioxygenase</fullName>
    </recommendedName>
</protein>
<feature type="signal peptide" evidence="2">
    <location>
        <begin position="1"/>
        <end position="28"/>
    </location>
</feature>